<reference evidence="3" key="1">
    <citation type="journal article" date="2020" name="Plant J.">
        <title>Transposons played a major role in the diversification between the closely related almond and peach genomes: results from the almond genome sequence.</title>
        <authorList>
            <person name="Alioto T."/>
            <person name="Alexiou K.G."/>
            <person name="Bardil A."/>
            <person name="Barteri F."/>
            <person name="Castanera R."/>
            <person name="Cruz F."/>
            <person name="Dhingra A."/>
            <person name="Duval H."/>
            <person name="Fernandez I Marti A."/>
            <person name="Frias L."/>
            <person name="Galan B."/>
            <person name="Garcia J.L."/>
            <person name="Howad W."/>
            <person name="Gomez-Garrido J."/>
            <person name="Gut M."/>
            <person name="Julca I."/>
            <person name="Morata J."/>
            <person name="Puigdomenech P."/>
            <person name="Ribeca P."/>
            <person name="Rubio Cabetas M.J."/>
            <person name="Vlasova A."/>
            <person name="Wirthensohn M."/>
            <person name="Garcia-Mas J."/>
            <person name="Gabaldon T."/>
            <person name="Casacuberta J.M."/>
            <person name="Arus P."/>
        </authorList>
    </citation>
    <scope>NUCLEOTIDE SEQUENCE [LARGE SCALE GENOMIC DNA]</scope>
    <source>
        <strain evidence="3">cv. Texas</strain>
    </source>
</reference>
<feature type="compositionally biased region" description="Gly residues" evidence="1">
    <location>
        <begin position="168"/>
        <end position="184"/>
    </location>
</feature>
<name>A0A5E4G9K5_PRUDU</name>
<dbReference type="PANTHER" id="PTHR35103">
    <property type="entry name" value="OS06G0115700 PROTEIN"/>
    <property type="match status" value="1"/>
</dbReference>
<dbReference type="AlphaFoldDB" id="A0A5E4G9K5"/>
<gene>
    <name evidence="2" type="ORF">ALMOND_2B005766</name>
</gene>
<evidence type="ECO:0000313" key="3">
    <source>
        <dbReference type="Proteomes" id="UP000327085"/>
    </source>
</evidence>
<feature type="region of interest" description="Disordered" evidence="1">
    <location>
        <begin position="166"/>
        <end position="203"/>
    </location>
</feature>
<evidence type="ECO:0000313" key="2">
    <source>
        <dbReference type="EMBL" id="VVA36353.1"/>
    </source>
</evidence>
<accession>A0A5E4G9K5</accession>
<proteinExistence type="predicted"/>
<feature type="region of interest" description="Disordered" evidence="1">
    <location>
        <begin position="217"/>
        <end position="253"/>
    </location>
</feature>
<dbReference type="Gramene" id="VVA36353">
    <property type="protein sequence ID" value="VVA36353"/>
    <property type="gene ID" value="Prudul26B005766"/>
</dbReference>
<feature type="compositionally biased region" description="Low complexity" evidence="1">
    <location>
        <begin position="93"/>
        <end position="104"/>
    </location>
</feature>
<dbReference type="OMA" id="NSERVNP"/>
<dbReference type="InParanoid" id="A0A5E4G9K5"/>
<evidence type="ECO:0000256" key="1">
    <source>
        <dbReference type="SAM" id="MobiDB-lite"/>
    </source>
</evidence>
<dbReference type="FunCoup" id="A0A5E4G9K5">
    <property type="interactions" value="431"/>
</dbReference>
<feature type="compositionally biased region" description="Polar residues" evidence="1">
    <location>
        <begin position="233"/>
        <end position="253"/>
    </location>
</feature>
<organism evidence="2 3">
    <name type="scientific">Prunus dulcis</name>
    <name type="common">Almond</name>
    <name type="synonym">Amygdalus dulcis</name>
    <dbReference type="NCBI Taxonomy" id="3755"/>
    <lineage>
        <taxon>Eukaryota</taxon>
        <taxon>Viridiplantae</taxon>
        <taxon>Streptophyta</taxon>
        <taxon>Embryophyta</taxon>
        <taxon>Tracheophyta</taxon>
        <taxon>Spermatophyta</taxon>
        <taxon>Magnoliopsida</taxon>
        <taxon>eudicotyledons</taxon>
        <taxon>Gunneridae</taxon>
        <taxon>Pentapetalae</taxon>
        <taxon>rosids</taxon>
        <taxon>fabids</taxon>
        <taxon>Rosales</taxon>
        <taxon>Rosaceae</taxon>
        <taxon>Amygdaloideae</taxon>
        <taxon>Amygdaleae</taxon>
        <taxon>Prunus</taxon>
    </lineage>
</organism>
<feature type="region of interest" description="Disordered" evidence="1">
    <location>
        <begin position="78"/>
        <end position="123"/>
    </location>
</feature>
<sequence length="253" mass="28077">MVQKLKLASPVKFYGNSLPRPRIYTDVKFNDHRVDPPVAVLDPLLWWANEAHWSMGGLSFKRIRLQGRIEGNVGRLRVQREKTERKRQKLEKSANGSASNQSNSKRAASDSPPPAPIATKRRRFLDLIDEDDEDGNDADEMEHEVEAVKGKRLVKNLADAFDKVAMEGEGGNSLGPSKGLGGESEGIATRTRSRRSEEDEAAETVLKVAEEVNKLSFKDKKLKGKSKGKENKQQTGSSNVNGTRTSPRLANRS</sequence>
<dbReference type="PANTHER" id="PTHR35103:SF1">
    <property type="entry name" value="OS06G0115700 PROTEIN"/>
    <property type="match status" value="1"/>
</dbReference>
<dbReference type="Proteomes" id="UP000327085">
    <property type="component" value="Chromosome 3"/>
</dbReference>
<dbReference type="EMBL" id="CABIKO010000447">
    <property type="protein sequence ID" value="VVA36353.1"/>
    <property type="molecule type" value="Genomic_DNA"/>
</dbReference>
<protein>
    <submittedName>
        <fullName evidence="2">PREDICTED: 60S ribosomal</fullName>
    </submittedName>
</protein>